<dbReference type="Gene3D" id="3.30.420.10">
    <property type="entry name" value="Ribonuclease H-like superfamily/Ribonuclease H"/>
    <property type="match status" value="1"/>
</dbReference>
<gene>
    <name evidence="2" type="ORF">EV356DRAFT_554098</name>
</gene>
<reference evidence="2" key="1">
    <citation type="journal article" date="2020" name="Stud. Mycol.">
        <title>101 Dothideomycetes genomes: a test case for predicting lifestyles and emergence of pathogens.</title>
        <authorList>
            <person name="Haridas S."/>
            <person name="Albert R."/>
            <person name="Binder M."/>
            <person name="Bloem J."/>
            <person name="Labutti K."/>
            <person name="Salamov A."/>
            <person name="Andreopoulos B."/>
            <person name="Baker S."/>
            <person name="Barry K."/>
            <person name="Bills G."/>
            <person name="Bluhm B."/>
            <person name="Cannon C."/>
            <person name="Castanera R."/>
            <person name="Culley D."/>
            <person name="Daum C."/>
            <person name="Ezra D."/>
            <person name="Gonzalez J."/>
            <person name="Henrissat B."/>
            <person name="Kuo A."/>
            <person name="Liang C."/>
            <person name="Lipzen A."/>
            <person name="Lutzoni F."/>
            <person name="Magnuson J."/>
            <person name="Mondo S."/>
            <person name="Nolan M."/>
            <person name="Ohm R."/>
            <person name="Pangilinan J."/>
            <person name="Park H.-J."/>
            <person name="Ramirez L."/>
            <person name="Alfaro M."/>
            <person name="Sun H."/>
            <person name="Tritt A."/>
            <person name="Yoshinaga Y."/>
            <person name="Zwiers L.-H."/>
            <person name="Turgeon B."/>
            <person name="Goodwin S."/>
            <person name="Spatafora J."/>
            <person name="Crous P."/>
            <person name="Grigoriev I."/>
        </authorList>
    </citation>
    <scope>NUCLEOTIDE SEQUENCE</scope>
    <source>
        <strain evidence="2">Tuck. ex Michener</strain>
    </source>
</reference>
<dbReference type="Proteomes" id="UP000800092">
    <property type="component" value="Unassembled WGS sequence"/>
</dbReference>
<dbReference type="PANTHER" id="PTHR19303:SF74">
    <property type="entry name" value="POGO TRANSPOSABLE ELEMENT WITH KRAB DOMAIN"/>
    <property type="match status" value="1"/>
</dbReference>
<organism evidence="2 3">
    <name type="scientific">Viridothelium virens</name>
    <name type="common">Speckled blister lichen</name>
    <name type="synonym">Trypethelium virens</name>
    <dbReference type="NCBI Taxonomy" id="1048519"/>
    <lineage>
        <taxon>Eukaryota</taxon>
        <taxon>Fungi</taxon>
        <taxon>Dikarya</taxon>
        <taxon>Ascomycota</taxon>
        <taxon>Pezizomycotina</taxon>
        <taxon>Dothideomycetes</taxon>
        <taxon>Dothideomycetes incertae sedis</taxon>
        <taxon>Trypetheliales</taxon>
        <taxon>Trypetheliaceae</taxon>
        <taxon>Viridothelium</taxon>
    </lineage>
</organism>
<sequence length="189" mass="21490">FKQTHSKIEQHGILPKNTYNLDEKGFLIGCLQKQRRIFNREAYKQGKLIGAGQDGNRDWITVLAGICMDGTVLPAGLIYSADTFNIQDSWLEGFNPKEDTTFFASSSSGWTNEELGVEWLINIFDRFTKQKAQKGRDPRLLFVDGHNSHLSMAFLDYCLKHRIHIAKFPPYSTHQLQPLDVSLFGPLAT</sequence>
<evidence type="ECO:0000313" key="2">
    <source>
        <dbReference type="EMBL" id="KAF2228324.1"/>
    </source>
</evidence>
<evidence type="ECO:0000313" key="3">
    <source>
        <dbReference type="Proteomes" id="UP000800092"/>
    </source>
</evidence>
<dbReference type="InterPro" id="IPR036397">
    <property type="entry name" value="RNaseH_sf"/>
</dbReference>
<protein>
    <submittedName>
        <fullName evidence="2">CENP-B protein</fullName>
    </submittedName>
</protein>
<keyword evidence="3" id="KW-1185">Reference proteome</keyword>
<feature type="non-terminal residue" evidence="2">
    <location>
        <position position="189"/>
    </location>
</feature>
<dbReference type="Pfam" id="PF03184">
    <property type="entry name" value="DDE_1"/>
    <property type="match status" value="1"/>
</dbReference>
<feature type="non-terminal residue" evidence="2">
    <location>
        <position position="1"/>
    </location>
</feature>
<name>A0A6A6GRD6_VIRVR</name>
<dbReference type="OrthoDB" id="4357141at2759"/>
<dbReference type="GO" id="GO:0005634">
    <property type="term" value="C:nucleus"/>
    <property type="evidence" value="ECO:0007669"/>
    <property type="project" value="TreeGrafter"/>
</dbReference>
<dbReference type="PANTHER" id="PTHR19303">
    <property type="entry name" value="TRANSPOSON"/>
    <property type="match status" value="1"/>
</dbReference>
<dbReference type="EMBL" id="ML992476">
    <property type="protein sequence ID" value="KAF2228324.1"/>
    <property type="molecule type" value="Genomic_DNA"/>
</dbReference>
<dbReference type="AlphaFoldDB" id="A0A6A6GRD6"/>
<dbReference type="GO" id="GO:0003677">
    <property type="term" value="F:DNA binding"/>
    <property type="evidence" value="ECO:0007669"/>
    <property type="project" value="TreeGrafter"/>
</dbReference>
<proteinExistence type="predicted"/>
<dbReference type="InterPro" id="IPR004875">
    <property type="entry name" value="DDE_SF_endonuclease_dom"/>
</dbReference>
<accession>A0A6A6GRD6</accession>
<feature type="domain" description="DDE-1" evidence="1">
    <location>
        <begin position="59"/>
        <end position="187"/>
    </location>
</feature>
<dbReference type="InterPro" id="IPR050863">
    <property type="entry name" value="CenT-Element_Derived"/>
</dbReference>
<evidence type="ECO:0000259" key="1">
    <source>
        <dbReference type="Pfam" id="PF03184"/>
    </source>
</evidence>